<dbReference type="Proteomes" id="UP001165082">
    <property type="component" value="Unassembled WGS sequence"/>
</dbReference>
<organism evidence="3 4">
    <name type="scientific">Triparma retinervis</name>
    <dbReference type="NCBI Taxonomy" id="2557542"/>
    <lineage>
        <taxon>Eukaryota</taxon>
        <taxon>Sar</taxon>
        <taxon>Stramenopiles</taxon>
        <taxon>Ochrophyta</taxon>
        <taxon>Bolidophyceae</taxon>
        <taxon>Parmales</taxon>
        <taxon>Triparmaceae</taxon>
        <taxon>Triparma</taxon>
    </lineage>
</organism>
<dbReference type="Pfam" id="PF25757">
    <property type="entry name" value="TPR_DNAAF5"/>
    <property type="match status" value="3"/>
</dbReference>
<evidence type="ECO:0000313" key="3">
    <source>
        <dbReference type="EMBL" id="GMH56157.1"/>
    </source>
</evidence>
<feature type="compositionally biased region" description="Low complexity" evidence="1">
    <location>
        <begin position="125"/>
        <end position="140"/>
    </location>
</feature>
<dbReference type="AlphaFoldDB" id="A0A9W6ZKP3"/>
<dbReference type="PANTHER" id="PTHR16216:SF10">
    <property type="entry name" value="RNA POLYMERASE II ASSEMBLY FACTOR RTP1 C-TERMINAL DOMAIN-CONTAINING PROTEIN"/>
    <property type="match status" value="1"/>
</dbReference>
<dbReference type="OrthoDB" id="413572at2759"/>
<protein>
    <recommendedName>
        <fullName evidence="2">Dynein axonemal assembly factor 5 TPR repeats domain-containing protein</fullName>
    </recommendedName>
</protein>
<name>A0A9W6ZKP3_9STRA</name>
<comment type="caution">
    <text evidence="3">The sequence shown here is derived from an EMBL/GenBank/DDBJ whole genome shotgun (WGS) entry which is preliminary data.</text>
</comment>
<feature type="compositionally biased region" description="Basic residues" evidence="1">
    <location>
        <begin position="30"/>
        <end position="39"/>
    </location>
</feature>
<dbReference type="InterPro" id="IPR057978">
    <property type="entry name" value="TPR_DAAF5"/>
</dbReference>
<sequence length="915" mass="99852">MSDIGSIFAEMKADSASMKAVNLEHLNLSSKKKSKKSKKAIQNSKSKTLEAMGLESLSVSLPGDSLLPSAAPKFPPRPTVDPESTVDSIAEGIMGMVQDGGSSVSMTAMGDSDDESGDEEGAGGDENAAGNAINASSSVPALPPPPPSARRWTIDRFNSALSSQELKTRTDALQALYHVVVQLSKALPSLPELDLPPPYDPSRIVLTHKQGAMVSDMAKGEHAPHWAAWQKTHSSLMSQFLEDKTAAPAKPNTGTTRAIRGQEEVDDEDADEAADSITPLTTSVTLAQENEMRKKLQFILDGTANSLFKRISDTSEKCRELSLEIVKILILNVLDLTKHVSYLLPALLSRYPPTYFDQELNVFIHDLDAHEGYKRGVASERQDKSNLVHGIKKIEVVEPSEEVRLLLCDVVGALLKAGVSYGSLSILNPYFSDLVLILQSQLRDPYPVLKCRASMILIQMVRIPQWENGAMVFATAVSRACILNLRHRNAKVRLSALSLFEAAVGVPNRAKVRGAGTDAIADVVGFREENVLPIAAFYDNSCGVSVNSLAEVCQDKNPTVRARCCAVLCFFLTCLPDRYDHHTRLLPYVLSFFNDDIKETRDMAIQAIEHCGGQYEAEHPDDIIERRQYGVDGDSRTNTEAPLPAPFEERPRLGARLFVRGNTKRFFKALLRELTNWIDVTRDRSADLIVNLVVFVDPDTYVPLLLPRVVGDTNSATSRSEGGFHTVSGRSVNALALSCLMRGSLTRQLTPHVKAVLLGISEGSDCLTGEVGAEGRRAFVGCLNTLLAKVRGGEGKILTGYFNATGRLADLEPLWISVCKGLLAVQSNGEGDEGLKKEAEFGLKLFGKEGSGESMNTNSRTLRDWAGKIQQNALEEIIEEGHAMWERDGKDVRAVENLWANEEAREGMLSGVVDL</sequence>
<evidence type="ECO:0000256" key="1">
    <source>
        <dbReference type="SAM" id="MobiDB-lite"/>
    </source>
</evidence>
<feature type="non-terminal residue" evidence="3">
    <location>
        <position position="1"/>
    </location>
</feature>
<dbReference type="Gene3D" id="1.25.10.10">
    <property type="entry name" value="Leucine-rich Repeat Variant"/>
    <property type="match status" value="1"/>
</dbReference>
<dbReference type="EMBL" id="BRXZ01000868">
    <property type="protein sequence ID" value="GMH56157.1"/>
    <property type="molecule type" value="Genomic_DNA"/>
</dbReference>
<feature type="region of interest" description="Disordered" evidence="1">
    <location>
        <begin position="97"/>
        <end position="149"/>
    </location>
</feature>
<evidence type="ECO:0000313" key="4">
    <source>
        <dbReference type="Proteomes" id="UP001165082"/>
    </source>
</evidence>
<dbReference type="SUPFAM" id="SSF48371">
    <property type="entry name" value="ARM repeat"/>
    <property type="match status" value="1"/>
</dbReference>
<feature type="domain" description="Dynein axonemal assembly factor 5 TPR repeats" evidence="2">
    <location>
        <begin position="545"/>
        <end position="623"/>
    </location>
</feature>
<feature type="region of interest" description="Disordered" evidence="1">
    <location>
        <begin position="245"/>
        <end position="272"/>
    </location>
</feature>
<feature type="compositionally biased region" description="Acidic residues" evidence="1">
    <location>
        <begin position="111"/>
        <end position="123"/>
    </location>
</feature>
<gene>
    <name evidence="3" type="ORF">TrRE_jg12906</name>
</gene>
<feature type="region of interest" description="Disordered" evidence="1">
    <location>
        <begin position="29"/>
        <end position="53"/>
    </location>
</feature>
<feature type="domain" description="Dynein axonemal assembly factor 5 TPR repeats" evidence="2">
    <location>
        <begin position="389"/>
        <end position="507"/>
    </location>
</feature>
<feature type="domain" description="Dynein axonemal assembly factor 5 TPR repeats" evidence="2">
    <location>
        <begin position="283"/>
        <end position="350"/>
    </location>
</feature>
<dbReference type="InterPro" id="IPR016024">
    <property type="entry name" value="ARM-type_fold"/>
</dbReference>
<accession>A0A9W6ZKP3</accession>
<dbReference type="InterPro" id="IPR052623">
    <property type="entry name" value="DAAF5"/>
</dbReference>
<evidence type="ECO:0000259" key="2">
    <source>
        <dbReference type="Pfam" id="PF25757"/>
    </source>
</evidence>
<keyword evidence="4" id="KW-1185">Reference proteome</keyword>
<reference evidence="3" key="1">
    <citation type="submission" date="2022-07" db="EMBL/GenBank/DDBJ databases">
        <title>Genome analysis of Parmales, a sister group of diatoms, reveals the evolutionary specialization of diatoms from phago-mixotrophs to photoautotrophs.</title>
        <authorList>
            <person name="Ban H."/>
            <person name="Sato S."/>
            <person name="Yoshikawa S."/>
            <person name="Kazumasa Y."/>
            <person name="Nakamura Y."/>
            <person name="Ichinomiya M."/>
            <person name="Saitoh K."/>
            <person name="Sato N."/>
            <person name="Blanc-Mathieu R."/>
            <person name="Endo H."/>
            <person name="Kuwata A."/>
            <person name="Ogata H."/>
        </authorList>
    </citation>
    <scope>NUCLEOTIDE SEQUENCE</scope>
</reference>
<dbReference type="PANTHER" id="PTHR16216">
    <property type="entry name" value="DYNEIN ASSEMBLY FACTOR 5, AXONEMAL"/>
    <property type="match status" value="1"/>
</dbReference>
<proteinExistence type="predicted"/>
<feature type="region of interest" description="Disordered" evidence="1">
    <location>
        <begin position="65"/>
        <end position="84"/>
    </location>
</feature>
<dbReference type="InterPro" id="IPR011989">
    <property type="entry name" value="ARM-like"/>
</dbReference>